<proteinExistence type="predicted"/>
<dbReference type="Pfam" id="PF19054">
    <property type="entry name" value="DUF5753"/>
    <property type="match status" value="1"/>
</dbReference>
<sequence length="299" mass="33353">MATASNRTPAASTLPRRQLGRHLREWRTKAGLTIAEAAKRMEWGASTLQRLEKGHADRIRTIDINELCRIYGVPREVTDGLAGLAQQAAVKSWWHAYGDLIPENFDIYIGLEASARTLRTYQSELVPGLLQTASYVRTLNQLACPKDSPAELERRVSLRMQRQTLIGREHEPAELDVVVHESVLHRVVGNAKVMAAQLRHLADFGTRGNVALRILPFAAGVPLGVSTGPFTVLEFGTDGSGKPVEPPVVYAEGFTGDLYLERRTDVTRYDRAHECLRRHALDCQPSRDLLRRVAKEYVA</sequence>
<dbReference type="InterPro" id="IPR043917">
    <property type="entry name" value="DUF5753"/>
</dbReference>
<evidence type="ECO:0000313" key="3">
    <source>
        <dbReference type="Proteomes" id="UP000295087"/>
    </source>
</evidence>
<organism evidence="2 3">
    <name type="scientific">Nocardia ignorata</name>
    <dbReference type="NCBI Taxonomy" id="145285"/>
    <lineage>
        <taxon>Bacteria</taxon>
        <taxon>Bacillati</taxon>
        <taxon>Actinomycetota</taxon>
        <taxon>Actinomycetes</taxon>
        <taxon>Mycobacteriales</taxon>
        <taxon>Nocardiaceae</taxon>
        <taxon>Nocardia</taxon>
    </lineage>
</organism>
<comment type="caution">
    <text evidence="2">The sequence shown here is derived from an EMBL/GenBank/DDBJ whole genome shotgun (WGS) entry which is preliminary data.</text>
</comment>
<dbReference type="RefSeq" id="WP_067497281.1">
    <property type="nucleotide sequence ID" value="NZ_SNXK01000001.1"/>
</dbReference>
<dbReference type="InterPro" id="IPR001387">
    <property type="entry name" value="Cro/C1-type_HTH"/>
</dbReference>
<keyword evidence="3" id="KW-1185">Reference proteome</keyword>
<dbReference type="EMBL" id="SNXK01000001">
    <property type="protein sequence ID" value="TDP43270.1"/>
    <property type="molecule type" value="Genomic_DNA"/>
</dbReference>
<dbReference type="CDD" id="cd00093">
    <property type="entry name" value="HTH_XRE"/>
    <property type="match status" value="1"/>
</dbReference>
<dbReference type="InterPro" id="IPR010982">
    <property type="entry name" value="Lambda_DNA-bd_dom_sf"/>
</dbReference>
<dbReference type="PROSITE" id="PS50943">
    <property type="entry name" value="HTH_CROC1"/>
    <property type="match status" value="1"/>
</dbReference>
<feature type="domain" description="HTH cro/C1-type" evidence="1">
    <location>
        <begin position="23"/>
        <end position="77"/>
    </location>
</feature>
<dbReference type="SMART" id="SM00530">
    <property type="entry name" value="HTH_XRE"/>
    <property type="match status" value="1"/>
</dbReference>
<reference evidence="2 3" key="1">
    <citation type="submission" date="2019-03" db="EMBL/GenBank/DDBJ databases">
        <title>Genomic Encyclopedia of Type Strains, Phase IV (KMG-IV): sequencing the most valuable type-strain genomes for metagenomic binning, comparative biology and taxonomic classification.</title>
        <authorList>
            <person name="Goeker M."/>
        </authorList>
    </citation>
    <scope>NUCLEOTIDE SEQUENCE [LARGE SCALE GENOMIC DNA]</scope>
    <source>
        <strain evidence="2 3">DSM 44496</strain>
    </source>
</reference>
<dbReference type="Proteomes" id="UP000295087">
    <property type="component" value="Unassembled WGS sequence"/>
</dbReference>
<dbReference type="SUPFAM" id="SSF47413">
    <property type="entry name" value="lambda repressor-like DNA-binding domains"/>
    <property type="match status" value="1"/>
</dbReference>
<name>A0A4R6PYG3_NOCIG</name>
<protein>
    <submittedName>
        <fullName evidence="2">Helix-turn-helix protein</fullName>
    </submittedName>
</protein>
<accession>A0A4R6PYG3</accession>
<gene>
    <name evidence="2" type="ORF">DFR75_1012392</name>
</gene>
<dbReference type="Gene3D" id="1.10.260.40">
    <property type="entry name" value="lambda repressor-like DNA-binding domains"/>
    <property type="match status" value="1"/>
</dbReference>
<dbReference type="GO" id="GO:0003677">
    <property type="term" value="F:DNA binding"/>
    <property type="evidence" value="ECO:0007669"/>
    <property type="project" value="InterPro"/>
</dbReference>
<evidence type="ECO:0000313" key="2">
    <source>
        <dbReference type="EMBL" id="TDP43270.1"/>
    </source>
</evidence>
<dbReference type="AlphaFoldDB" id="A0A4R6PYG3"/>
<evidence type="ECO:0000259" key="1">
    <source>
        <dbReference type="PROSITE" id="PS50943"/>
    </source>
</evidence>
<dbReference type="Pfam" id="PF13560">
    <property type="entry name" value="HTH_31"/>
    <property type="match status" value="1"/>
</dbReference>